<dbReference type="CDD" id="cd01275">
    <property type="entry name" value="FHIT"/>
    <property type="match status" value="1"/>
</dbReference>
<feature type="domain" description="HIT" evidence="8">
    <location>
        <begin position="5"/>
        <end position="124"/>
    </location>
</feature>
<evidence type="ECO:0000256" key="1">
    <source>
        <dbReference type="ARBA" id="ARBA00022741"/>
    </source>
</evidence>
<dbReference type="Gene3D" id="3.30.428.10">
    <property type="entry name" value="HIT-like"/>
    <property type="match status" value="1"/>
</dbReference>
<feature type="active site" description="Tele-AMP-histidine intermediate" evidence="3">
    <location>
        <position position="111"/>
    </location>
</feature>
<dbReference type="GO" id="GO:0000166">
    <property type="term" value="F:nucleotide binding"/>
    <property type="evidence" value="ECO:0007669"/>
    <property type="project" value="UniProtKB-KW"/>
</dbReference>
<feature type="short sequence motif" description="Histidine triad motif" evidence="6">
    <location>
        <begin position="109"/>
        <end position="113"/>
    </location>
</feature>
<dbReference type="RefSeq" id="XP_022479350.1">
    <property type="nucleotide sequence ID" value="XM_022614138.1"/>
</dbReference>
<dbReference type="Pfam" id="PF01230">
    <property type="entry name" value="HIT"/>
    <property type="match status" value="1"/>
</dbReference>
<gene>
    <name evidence="9" type="ORF">CORC01_02488</name>
</gene>
<keyword evidence="2 7" id="KW-0378">Hydrolase</keyword>
<organism evidence="9 10">
    <name type="scientific">Colletotrichum orchidophilum</name>
    <dbReference type="NCBI Taxonomy" id="1209926"/>
    <lineage>
        <taxon>Eukaryota</taxon>
        <taxon>Fungi</taxon>
        <taxon>Dikarya</taxon>
        <taxon>Ascomycota</taxon>
        <taxon>Pezizomycotina</taxon>
        <taxon>Sordariomycetes</taxon>
        <taxon>Hypocreomycetidae</taxon>
        <taxon>Glomerellales</taxon>
        <taxon>Glomerellaceae</taxon>
        <taxon>Colletotrichum</taxon>
    </lineage>
</organism>
<feature type="binding site" evidence="4">
    <location>
        <position position="30"/>
    </location>
    <ligand>
        <name>substrate</name>
    </ligand>
</feature>
<comment type="cofactor">
    <cofactor evidence="7">
        <name>Mn(2+)</name>
        <dbReference type="ChEBI" id="CHEBI:29035"/>
    </cofactor>
</comment>
<dbReference type="EC" id="3.6.1.29" evidence="7"/>
<feature type="binding site" evidence="4">
    <location>
        <position position="113"/>
    </location>
    <ligand>
        <name>substrate</name>
    </ligand>
</feature>
<dbReference type="AlphaFoldDB" id="A0A1G4BLM4"/>
<dbReference type="InterPro" id="IPR039383">
    <property type="entry name" value="FHIT"/>
</dbReference>
<evidence type="ECO:0000256" key="5">
    <source>
        <dbReference type="PIRSR" id="PIRSR639383-3"/>
    </source>
</evidence>
<dbReference type="Proteomes" id="UP000176998">
    <property type="component" value="Unassembled WGS sequence"/>
</dbReference>
<evidence type="ECO:0000256" key="7">
    <source>
        <dbReference type="RuleBase" id="RU366076"/>
    </source>
</evidence>
<dbReference type="PANTHER" id="PTHR46243">
    <property type="entry name" value="BIS(5'-ADENOSYL)-TRIPHOSPHATASE"/>
    <property type="match status" value="1"/>
</dbReference>
<dbReference type="FunFam" id="3.30.428.10:FF:000011">
    <property type="entry name" value="Fragile histidine triad"/>
    <property type="match status" value="1"/>
</dbReference>
<feature type="binding site" evidence="4">
    <location>
        <begin position="104"/>
        <end position="107"/>
    </location>
    <ligand>
        <name>substrate</name>
    </ligand>
</feature>
<dbReference type="GeneID" id="34555648"/>
<dbReference type="EMBL" id="MJBS01000014">
    <property type="protein sequence ID" value="OHF02208.1"/>
    <property type="molecule type" value="Genomic_DNA"/>
</dbReference>
<keyword evidence="1 7" id="KW-0547">Nucleotide-binding</keyword>
<dbReference type="InterPro" id="IPR019808">
    <property type="entry name" value="Histidine_triad_CS"/>
</dbReference>
<evidence type="ECO:0000313" key="10">
    <source>
        <dbReference type="Proteomes" id="UP000176998"/>
    </source>
</evidence>
<reference evidence="9 10" key="1">
    <citation type="submission" date="2016-09" db="EMBL/GenBank/DDBJ databases">
        <authorList>
            <person name="Capua I."/>
            <person name="De Benedictis P."/>
            <person name="Joannis T."/>
            <person name="Lombin L.H."/>
            <person name="Cattoli G."/>
        </authorList>
    </citation>
    <scope>NUCLEOTIDE SEQUENCE [LARGE SCALE GENOMIC DNA]</scope>
    <source>
        <strain evidence="9 10">IMI 309357</strain>
    </source>
</reference>
<proteinExistence type="predicted"/>
<dbReference type="InterPro" id="IPR011146">
    <property type="entry name" value="HIT-like"/>
</dbReference>
<evidence type="ECO:0000256" key="3">
    <source>
        <dbReference type="PIRSR" id="PIRSR639383-1"/>
    </source>
</evidence>
<dbReference type="InterPro" id="IPR051884">
    <property type="entry name" value="Bis(5'-adenosyl)-TPase_reg"/>
</dbReference>
<evidence type="ECO:0000313" key="9">
    <source>
        <dbReference type="EMBL" id="OHF02208.1"/>
    </source>
</evidence>
<accession>A0A1G4BLM4</accession>
<sequence length="199" mass="21741">MSSQDKIHFGPFEVTSQVFYKTAHSFALVNLKPLLPGHVLICPLKPHKRLTDLPPTEVTDLFATTQLVQKMLARRYFTSSTQSEPAAPEAGSFNIAVQDGADAGQTVSHVHVHIIPRIPGKTGKDGEGPRDEIYEQMSAEEGNVGGALWDAELGRRPEAGGKFARIEDATRKARGMDEMVAEANLYRDLLKDMGVLGES</sequence>
<dbReference type="OrthoDB" id="680339at2759"/>
<feature type="site" description="Important for induction of apoptosis" evidence="5">
    <location>
        <position position="134"/>
    </location>
</feature>
<dbReference type="PROSITE" id="PS51084">
    <property type="entry name" value="HIT_2"/>
    <property type="match status" value="1"/>
</dbReference>
<feature type="binding site" evidence="4">
    <location>
        <position position="98"/>
    </location>
    <ligand>
        <name>substrate</name>
    </ligand>
</feature>
<dbReference type="PANTHER" id="PTHR46243:SF1">
    <property type="entry name" value="BIS(5'-ADENOSYL)-TRIPHOSPHATASE"/>
    <property type="match status" value="1"/>
</dbReference>
<evidence type="ECO:0000256" key="4">
    <source>
        <dbReference type="PIRSR" id="PIRSR639383-2"/>
    </source>
</evidence>
<comment type="caution">
    <text evidence="9">The sequence shown here is derived from an EMBL/GenBank/DDBJ whole genome shotgun (WGS) entry which is preliminary data.</text>
</comment>
<name>A0A1G4BLM4_9PEZI</name>
<evidence type="ECO:0000259" key="8">
    <source>
        <dbReference type="PROSITE" id="PS51084"/>
    </source>
</evidence>
<evidence type="ECO:0000256" key="6">
    <source>
        <dbReference type="PROSITE-ProRule" id="PRU00464"/>
    </source>
</evidence>
<dbReference type="PROSITE" id="PS00892">
    <property type="entry name" value="HIT_1"/>
    <property type="match status" value="1"/>
</dbReference>
<dbReference type="InterPro" id="IPR036265">
    <property type="entry name" value="HIT-like_sf"/>
</dbReference>
<dbReference type="GO" id="GO:0047710">
    <property type="term" value="F:bis(5'-adenosyl)-triphosphatase activity"/>
    <property type="evidence" value="ECO:0007669"/>
    <property type="project" value="UniProtKB-UniRule"/>
</dbReference>
<dbReference type="SUPFAM" id="SSF54197">
    <property type="entry name" value="HIT-like"/>
    <property type="match status" value="1"/>
</dbReference>
<comment type="catalytic activity">
    <reaction evidence="7">
        <text>P(1),P(3)-bis(5'-adenosyl) triphosphate + H2O = AMP + ADP + 2 H(+)</text>
        <dbReference type="Rhea" id="RHEA:13893"/>
        <dbReference type="ChEBI" id="CHEBI:15377"/>
        <dbReference type="ChEBI" id="CHEBI:15378"/>
        <dbReference type="ChEBI" id="CHEBI:58529"/>
        <dbReference type="ChEBI" id="CHEBI:456215"/>
        <dbReference type="ChEBI" id="CHEBI:456216"/>
        <dbReference type="EC" id="3.6.1.29"/>
    </reaction>
</comment>
<protein>
    <recommendedName>
        <fullName evidence="7">Bis(5'-adenosyl)-triphosphatase</fullName>
        <ecNumber evidence="7">3.6.1.29</ecNumber>
    </recommendedName>
</protein>
<keyword evidence="10" id="KW-1185">Reference proteome</keyword>
<dbReference type="STRING" id="1209926.A0A1G4BLM4"/>
<evidence type="ECO:0000256" key="2">
    <source>
        <dbReference type="ARBA" id="ARBA00022801"/>
    </source>
</evidence>